<dbReference type="GO" id="GO:0003723">
    <property type="term" value="F:RNA binding"/>
    <property type="evidence" value="ECO:0007669"/>
    <property type="project" value="UniProtKB-UniRule"/>
</dbReference>
<dbReference type="Pfam" id="PF00076">
    <property type="entry name" value="RRM_1"/>
    <property type="match status" value="1"/>
</dbReference>
<dbReference type="GO" id="GO:0003690">
    <property type="term" value="F:double-stranded DNA binding"/>
    <property type="evidence" value="ECO:0007669"/>
    <property type="project" value="TreeGrafter"/>
</dbReference>
<comment type="subcellular location">
    <subcellularLocation>
        <location evidence="1">Nucleus</location>
    </subcellularLocation>
</comment>
<dbReference type="AlphaFoldDB" id="A0A026WKN3"/>
<keyword evidence="2 3" id="KW-0694">RNA-binding</keyword>
<dbReference type="Pfam" id="PF13412">
    <property type="entry name" value="HTH_24"/>
    <property type="match status" value="1"/>
</dbReference>
<proteinExistence type="predicted"/>
<dbReference type="GO" id="GO:0006303">
    <property type="term" value="P:double-strand break repair via nonhomologous end joining"/>
    <property type="evidence" value="ECO:0007669"/>
    <property type="project" value="TreeGrafter"/>
</dbReference>
<dbReference type="GO" id="GO:0044774">
    <property type="term" value="P:mitotic DNA integrity checkpoint signaling"/>
    <property type="evidence" value="ECO:0007669"/>
    <property type="project" value="TreeGrafter"/>
</dbReference>
<dbReference type="SUPFAM" id="SSF46689">
    <property type="entry name" value="Homeodomain-like"/>
    <property type="match status" value="1"/>
</dbReference>
<dbReference type="InterPro" id="IPR000504">
    <property type="entry name" value="RRM_dom"/>
</dbReference>
<dbReference type="InterPro" id="IPR041426">
    <property type="entry name" value="Mos1_HTH"/>
</dbReference>
<evidence type="ECO:0000256" key="1">
    <source>
        <dbReference type="ARBA" id="ARBA00004123"/>
    </source>
</evidence>
<dbReference type="Gene3D" id="3.30.70.330">
    <property type="match status" value="1"/>
</dbReference>
<dbReference type="InterPro" id="IPR036388">
    <property type="entry name" value="WH-like_DNA-bd_sf"/>
</dbReference>
<dbReference type="GO" id="GO:0003697">
    <property type="term" value="F:single-stranded DNA binding"/>
    <property type="evidence" value="ECO:0007669"/>
    <property type="project" value="TreeGrafter"/>
</dbReference>
<dbReference type="SMART" id="SM00360">
    <property type="entry name" value="RRM"/>
    <property type="match status" value="1"/>
</dbReference>
<dbReference type="Pfam" id="PF17906">
    <property type="entry name" value="HTH_48"/>
    <property type="match status" value="1"/>
</dbReference>
<keyword evidence="6" id="KW-1185">Reference proteome</keyword>
<dbReference type="PROSITE" id="PS50102">
    <property type="entry name" value="RRM"/>
    <property type="match status" value="1"/>
</dbReference>
<reference evidence="5 6" key="1">
    <citation type="journal article" date="2014" name="Curr. Biol.">
        <title>The genome of the clonal raider ant Cerapachys biroi.</title>
        <authorList>
            <person name="Oxley P.R."/>
            <person name="Ji L."/>
            <person name="Fetter-Pruneda I."/>
            <person name="McKenzie S.K."/>
            <person name="Li C."/>
            <person name="Hu H."/>
            <person name="Zhang G."/>
            <person name="Kronauer D.J."/>
        </authorList>
    </citation>
    <scope>NUCLEOTIDE SEQUENCE [LARGE SCALE GENOMIC DNA]</scope>
</reference>
<dbReference type="GO" id="GO:0000793">
    <property type="term" value="C:condensed chromosome"/>
    <property type="evidence" value="ECO:0007669"/>
    <property type="project" value="TreeGrafter"/>
</dbReference>
<dbReference type="FunFam" id="3.30.70.330:FF:000317">
    <property type="entry name" value="Rox8, isoform B"/>
    <property type="match status" value="1"/>
</dbReference>
<dbReference type="GO" id="GO:0031297">
    <property type="term" value="P:replication fork processing"/>
    <property type="evidence" value="ECO:0007669"/>
    <property type="project" value="TreeGrafter"/>
</dbReference>
<accession>A0A026WKN3</accession>
<dbReference type="InterPro" id="IPR035979">
    <property type="entry name" value="RBD_domain_sf"/>
</dbReference>
<dbReference type="Gene3D" id="1.10.10.1450">
    <property type="match status" value="1"/>
</dbReference>
<dbReference type="PANTHER" id="PTHR46060">
    <property type="entry name" value="MARINER MOS1 TRANSPOSASE-LIKE PROTEIN"/>
    <property type="match status" value="1"/>
</dbReference>
<dbReference type="SUPFAM" id="SSF54928">
    <property type="entry name" value="RNA-binding domain, RBD"/>
    <property type="match status" value="1"/>
</dbReference>
<feature type="domain" description="RRM" evidence="4">
    <location>
        <begin position="573"/>
        <end position="645"/>
    </location>
</feature>
<dbReference type="Gene3D" id="1.10.10.10">
    <property type="entry name" value="Winged helix-like DNA-binding domain superfamily/Winged helix DNA-binding domain"/>
    <property type="match status" value="1"/>
</dbReference>
<evidence type="ECO:0000259" key="4">
    <source>
        <dbReference type="PROSITE" id="PS50102"/>
    </source>
</evidence>
<dbReference type="GO" id="GO:0046975">
    <property type="term" value="F:histone H3K36 methyltransferase activity"/>
    <property type="evidence" value="ECO:0007669"/>
    <property type="project" value="TreeGrafter"/>
</dbReference>
<dbReference type="OrthoDB" id="7551951at2759"/>
<dbReference type="CDD" id="cd12354">
    <property type="entry name" value="RRM3_TIA1_like"/>
    <property type="match status" value="1"/>
</dbReference>
<dbReference type="InterPro" id="IPR052709">
    <property type="entry name" value="Transposase-MT_Hybrid"/>
</dbReference>
<dbReference type="GO" id="GO:0000729">
    <property type="term" value="P:DNA double-strand break processing"/>
    <property type="evidence" value="ECO:0007669"/>
    <property type="project" value="TreeGrafter"/>
</dbReference>
<dbReference type="GO" id="GO:0044547">
    <property type="term" value="F:DNA topoisomerase binding"/>
    <property type="evidence" value="ECO:0007669"/>
    <property type="project" value="TreeGrafter"/>
</dbReference>
<dbReference type="STRING" id="2015173.A0A026WKN3"/>
<dbReference type="InterPro" id="IPR012677">
    <property type="entry name" value="Nucleotide-bd_a/b_plait_sf"/>
</dbReference>
<evidence type="ECO:0000313" key="5">
    <source>
        <dbReference type="EMBL" id="EZA56543.1"/>
    </source>
</evidence>
<name>A0A026WKN3_OOCBI</name>
<dbReference type="EMBL" id="KK107163">
    <property type="protein sequence ID" value="EZA56543.1"/>
    <property type="molecule type" value="Genomic_DNA"/>
</dbReference>
<sequence length="826" mass="92372">MLFYYRKGKNASQVTNSICSVYGEGALAERTVRKWFAKFRAGDFNLKDQERSGRPSTTDDDQIETLIENNPRYTTRELAEILKISKTTVHDHVVKLGYVSRYDVWVPHNLAEKNLMDRISICDSLAKSRPGLTSSTCARARTYHQFCERSSKSRFDCVHSARFSPHGGLIEVSIDGTGAVPGRRAYFLPCTRVRASRTARFELRFSSLISLTYRHFNGAVYHDYDDDDDNNDTYIYILWQLIALLTVTMMNITFNSTLEWNGTISLLAGDEDDEDRTNSREWATVCAHRNLRPARIGHQTDCNQTTLRLQQSTPILPFYIFQQWHTPFGVTDAEMRYIEKRSIFYRANIYEAVPQRYRTRGRPRVTLSHIRWGLEPGNRDTHLEGSILSLRGDLVKSLLPRGIDLRIRFSRGKKSPFGSRILIYSWLMQMQPPPRTRETSRSILPLPVPLLAWRKNRFKLAPRVPKPRFKKLVKNCQRFSSFIFHARCSQDCRFVVFMLKPAPGVHTDTITPASHVCTHRSEHVYTRACVCTRAHCLTRRGSDISECQELRRVVNAKPLTFDEVYNQSSPTNCTVYCGGLTNGLTEELMQKTFSPFGSIQEIRVFKDKGYAFIRFSTKESATHAIVAVHNTDINGQTVKCSWGKESGDPNNAQQTGQALSSATYPYYAAAAAAAAAAAGVAGVGGVGGVGSAGQLGYWYPPQSYPTTATQMQAGGFLQGMQGYTYGQFAGYQQAQYMGMGMGAVHAAGTAAGWGQGLPGGPQLPPHHATTVTAPPGVQAAPPPPPPPAQMMAYPMQQFQVTITLSIPPIYACKCAPRLLCEYIFVG</sequence>
<dbReference type="GO" id="GO:0015074">
    <property type="term" value="P:DNA integration"/>
    <property type="evidence" value="ECO:0007669"/>
    <property type="project" value="TreeGrafter"/>
</dbReference>
<organism evidence="5 6">
    <name type="scientific">Ooceraea biroi</name>
    <name type="common">Clonal raider ant</name>
    <name type="synonym">Cerapachys biroi</name>
    <dbReference type="NCBI Taxonomy" id="2015173"/>
    <lineage>
        <taxon>Eukaryota</taxon>
        <taxon>Metazoa</taxon>
        <taxon>Ecdysozoa</taxon>
        <taxon>Arthropoda</taxon>
        <taxon>Hexapoda</taxon>
        <taxon>Insecta</taxon>
        <taxon>Pterygota</taxon>
        <taxon>Neoptera</taxon>
        <taxon>Endopterygota</taxon>
        <taxon>Hymenoptera</taxon>
        <taxon>Apocrita</taxon>
        <taxon>Aculeata</taxon>
        <taxon>Formicoidea</taxon>
        <taxon>Formicidae</taxon>
        <taxon>Dorylinae</taxon>
        <taxon>Ooceraea</taxon>
    </lineage>
</organism>
<evidence type="ECO:0000313" key="6">
    <source>
        <dbReference type="Proteomes" id="UP000053097"/>
    </source>
</evidence>
<dbReference type="GO" id="GO:0035861">
    <property type="term" value="C:site of double-strand break"/>
    <property type="evidence" value="ECO:0007669"/>
    <property type="project" value="TreeGrafter"/>
</dbReference>
<dbReference type="GO" id="GO:0042800">
    <property type="term" value="F:histone H3K4 methyltransferase activity"/>
    <property type="evidence" value="ECO:0007669"/>
    <property type="project" value="TreeGrafter"/>
</dbReference>
<dbReference type="InterPro" id="IPR009057">
    <property type="entry name" value="Homeodomain-like_sf"/>
</dbReference>
<gene>
    <name evidence="5" type="ORF">X777_03330</name>
</gene>
<dbReference type="GO" id="GO:0000014">
    <property type="term" value="F:single-stranded DNA endodeoxyribonuclease activity"/>
    <property type="evidence" value="ECO:0007669"/>
    <property type="project" value="TreeGrafter"/>
</dbReference>
<dbReference type="PANTHER" id="PTHR46060:SF2">
    <property type="entry name" value="HISTONE-LYSINE N-METHYLTRANSFERASE SETMAR"/>
    <property type="match status" value="1"/>
</dbReference>
<evidence type="ECO:0000256" key="2">
    <source>
        <dbReference type="ARBA" id="ARBA00022884"/>
    </source>
</evidence>
<dbReference type="Proteomes" id="UP000053097">
    <property type="component" value="Unassembled WGS sequence"/>
</dbReference>
<protein>
    <submittedName>
        <fullName evidence="5">Nucleolysin TIA-1 isoform p40</fullName>
    </submittedName>
</protein>
<dbReference type="GO" id="GO:0005634">
    <property type="term" value="C:nucleus"/>
    <property type="evidence" value="ECO:0007669"/>
    <property type="project" value="UniProtKB-SubCell"/>
</dbReference>
<evidence type="ECO:0000256" key="3">
    <source>
        <dbReference type="PROSITE-ProRule" id="PRU00176"/>
    </source>
</evidence>